<evidence type="ECO:0000313" key="9">
    <source>
        <dbReference type="EMBL" id="MBC5676495.1"/>
    </source>
</evidence>
<dbReference type="InterPro" id="IPR017850">
    <property type="entry name" value="Alkaline_phosphatase_core_sf"/>
</dbReference>
<evidence type="ECO:0000256" key="3">
    <source>
        <dbReference type="ARBA" id="ARBA00022475"/>
    </source>
</evidence>
<dbReference type="RefSeq" id="WP_024726604.1">
    <property type="nucleotide sequence ID" value="NZ_JACOOS010000002.1"/>
</dbReference>
<feature type="transmembrane region" description="Helical" evidence="7">
    <location>
        <begin position="198"/>
        <end position="215"/>
    </location>
</feature>
<name>A0ABR7FPB7_9FIRM</name>
<evidence type="ECO:0000259" key="8">
    <source>
        <dbReference type="Pfam" id="PF00884"/>
    </source>
</evidence>
<feature type="transmembrane region" description="Helical" evidence="7">
    <location>
        <begin position="227"/>
        <end position="247"/>
    </location>
</feature>
<feature type="transmembrane region" description="Helical" evidence="7">
    <location>
        <begin position="336"/>
        <end position="354"/>
    </location>
</feature>
<gene>
    <name evidence="9" type="ORF">H8S22_02350</name>
</gene>
<reference evidence="9 10" key="1">
    <citation type="submission" date="2020-08" db="EMBL/GenBank/DDBJ databases">
        <title>Genome public.</title>
        <authorList>
            <person name="Liu C."/>
            <person name="Sun Q."/>
        </authorList>
    </citation>
    <scope>NUCLEOTIDE SEQUENCE [LARGE SCALE GENOMIC DNA]</scope>
    <source>
        <strain evidence="9 10">NSJ-7</strain>
    </source>
</reference>
<dbReference type="InterPro" id="IPR000917">
    <property type="entry name" value="Sulfatase_N"/>
</dbReference>
<dbReference type="InterPro" id="IPR050448">
    <property type="entry name" value="OpgB/LTA_synthase_biosynth"/>
</dbReference>
<feature type="transmembrane region" description="Helical" evidence="7">
    <location>
        <begin position="12"/>
        <end position="32"/>
    </location>
</feature>
<dbReference type="Proteomes" id="UP000635828">
    <property type="component" value="Unassembled WGS sequence"/>
</dbReference>
<protein>
    <submittedName>
        <fullName evidence="9">Sulfatase-like hydrolase/transferase</fullName>
    </submittedName>
</protein>
<keyword evidence="6 7" id="KW-0472">Membrane</keyword>
<keyword evidence="5 7" id="KW-1133">Transmembrane helix</keyword>
<evidence type="ECO:0000256" key="2">
    <source>
        <dbReference type="ARBA" id="ARBA00004936"/>
    </source>
</evidence>
<dbReference type="Pfam" id="PF00884">
    <property type="entry name" value="Sulfatase"/>
    <property type="match status" value="1"/>
</dbReference>
<accession>A0ABR7FPB7</accession>
<feature type="transmembrane region" description="Helical" evidence="7">
    <location>
        <begin position="254"/>
        <end position="273"/>
    </location>
</feature>
<keyword evidence="4 7" id="KW-0812">Transmembrane</keyword>
<evidence type="ECO:0000256" key="1">
    <source>
        <dbReference type="ARBA" id="ARBA00004651"/>
    </source>
</evidence>
<keyword evidence="10" id="KW-1185">Reference proteome</keyword>
<feature type="transmembrane region" description="Helical" evidence="7">
    <location>
        <begin position="306"/>
        <end position="324"/>
    </location>
</feature>
<dbReference type="Gene3D" id="3.40.720.10">
    <property type="entry name" value="Alkaline Phosphatase, subunit A"/>
    <property type="match status" value="1"/>
</dbReference>
<feature type="transmembrane region" description="Helical" evidence="7">
    <location>
        <begin position="163"/>
        <end position="186"/>
    </location>
</feature>
<dbReference type="CDD" id="cd16015">
    <property type="entry name" value="LTA_synthase"/>
    <property type="match status" value="1"/>
</dbReference>
<evidence type="ECO:0000256" key="5">
    <source>
        <dbReference type="ARBA" id="ARBA00022989"/>
    </source>
</evidence>
<dbReference type="PANTHER" id="PTHR47371">
    <property type="entry name" value="LIPOTEICHOIC ACID SYNTHASE"/>
    <property type="match status" value="1"/>
</dbReference>
<evidence type="ECO:0000256" key="6">
    <source>
        <dbReference type="ARBA" id="ARBA00023136"/>
    </source>
</evidence>
<comment type="pathway">
    <text evidence="2">Cell wall biogenesis; lipoteichoic acid biosynthesis.</text>
</comment>
<evidence type="ECO:0000256" key="4">
    <source>
        <dbReference type="ARBA" id="ARBA00022692"/>
    </source>
</evidence>
<sequence length="792" mass="91124">MLTRKNEKKKHIFQWIGLAVIILYFIFAAFQYKIFQGDIFKAYKIDSPETEVVCDGWEKKLEFTAAQRELKYFEMTYLNPKGDTAQGHVQAEIKDSSGKSVWKKDFPASEMRKGIYARGIQGTVYDVNKKLKKGESYNLSLKAVDMPKEQNITARRPDLTMHYYGFNTIKFCMLLGAILMLEVLLWIPNKLNEKWNLYLSRAMFAVTPVLAFVLLERFNQTSIRNLGVFKSSVNLLVYILLLAFFFLITNRTKIASFLTIITVSLLGLANYFVVSFRGIDLMPIDFTSIRTAANVAAGYEYSINTAILWNGVLILGFLIVLFRLNAGKGLKKKQRLIPAAVFAGMLLVNISVFSNTQRLREWGIKIKLFNPSVSCKRNGYAAIFTASLKFLVAEKPEGYSEEKVEQIMKPYVKKAEEENRNINVSGKKTTKQTPNVIAVMNESFSDLSVLGDFKTNQDYMPFYHSLKKNTIKGNMYMSSFGGQTANSEFEFLTGSSMAFLPGGSVAYQYQVKDELGSLTTTLKEQGYQGMKALHPYLASGYNREVVYPLLGFSDFLSDVDFKEPEMLRRFISDKENYKKVIEEYEKAKEKDSTPYYMFNVTVQNHGGYDKGYTNFNQKIHITDGKGDEIADRYLSLVKESDSAFEYLVRYFEKVKEPTVIVMFGDHQPSLDVEFYNKVNNGSAQRKQKVPFVIWANYDIKEQTVNDISPNYLGAFLVNTLNLDETPYEKYLLKLHKKYPVVTSHVYMDANRQLHTIDTLDDLPEDLKEYWMVQYYHLFAKDKRDDSLFFLKE</sequence>
<dbReference type="PANTHER" id="PTHR47371:SF3">
    <property type="entry name" value="PHOSPHOGLYCEROL TRANSFERASE I"/>
    <property type="match status" value="1"/>
</dbReference>
<feature type="domain" description="Sulfatase N-terminal" evidence="8">
    <location>
        <begin position="434"/>
        <end position="716"/>
    </location>
</feature>
<dbReference type="EMBL" id="JACOOS010000002">
    <property type="protein sequence ID" value="MBC5676495.1"/>
    <property type="molecule type" value="Genomic_DNA"/>
</dbReference>
<proteinExistence type="predicted"/>
<organism evidence="9 10">
    <name type="scientific">Anaerostipes hominis</name>
    <name type="common">ex Liu et al. 2021</name>
    <dbReference type="NCBI Taxonomy" id="2763018"/>
    <lineage>
        <taxon>Bacteria</taxon>
        <taxon>Bacillati</taxon>
        <taxon>Bacillota</taxon>
        <taxon>Clostridia</taxon>
        <taxon>Lachnospirales</taxon>
        <taxon>Lachnospiraceae</taxon>
        <taxon>Anaerostipes</taxon>
    </lineage>
</organism>
<keyword evidence="3" id="KW-1003">Cell membrane</keyword>
<evidence type="ECO:0000313" key="10">
    <source>
        <dbReference type="Proteomes" id="UP000635828"/>
    </source>
</evidence>
<evidence type="ECO:0000256" key="7">
    <source>
        <dbReference type="SAM" id="Phobius"/>
    </source>
</evidence>
<comment type="caution">
    <text evidence="9">The sequence shown here is derived from an EMBL/GenBank/DDBJ whole genome shotgun (WGS) entry which is preliminary data.</text>
</comment>
<dbReference type="SUPFAM" id="SSF53649">
    <property type="entry name" value="Alkaline phosphatase-like"/>
    <property type="match status" value="1"/>
</dbReference>
<comment type="subcellular location">
    <subcellularLocation>
        <location evidence="1">Cell membrane</location>
        <topology evidence="1">Multi-pass membrane protein</topology>
    </subcellularLocation>
</comment>